<evidence type="ECO:0000313" key="2">
    <source>
        <dbReference type="EMBL" id="GIF93361.1"/>
    </source>
</evidence>
<organism evidence="2 3">
    <name type="scientific">Catellatospora chokoriensis</name>
    <dbReference type="NCBI Taxonomy" id="310353"/>
    <lineage>
        <taxon>Bacteria</taxon>
        <taxon>Bacillati</taxon>
        <taxon>Actinomycetota</taxon>
        <taxon>Actinomycetes</taxon>
        <taxon>Micromonosporales</taxon>
        <taxon>Micromonosporaceae</taxon>
        <taxon>Catellatospora</taxon>
    </lineage>
</organism>
<comment type="caution">
    <text evidence="2">The sequence shown here is derived from an EMBL/GenBank/DDBJ whole genome shotgun (WGS) entry which is preliminary data.</text>
</comment>
<evidence type="ECO:0000256" key="1">
    <source>
        <dbReference type="ARBA" id="ARBA00008799"/>
    </source>
</evidence>
<proteinExistence type="inferred from homology"/>
<sequence>MSRGRRYGLVVAVDRLPAADPDDSRDHVDAMLASLRPLVAARSGAWAPAGGEGSGDGVLGVHPPARADAAALGASLLRSLCHHQPVDFPSGWFESYLAVNRRVAAAVAASASASATVWTHGHQLQLLPRMLRRMRPDLTVVAHLHSTFPPAESFARLPEHRALLSGLLGADVIALPHPRAVDNLLDLAARVHGLPVRDGSITLGNRMLRVVAYPLPADTAGARRLGGLAPVRAAGGRIRKAMRVTGTVLLSVAGWDPADAVEQRLHAFERFLAEHRPAPGEVALLHVACGDPRTPAEDAQRERVDRLIAKINGTHASVGQAVVHYVRTEPDRRDLAALYLACDGMLVTPTHHGTVTAAHEFIAARGELGATVVVSELTSGVIDLPGAIAVNPHDTGSFADAIAQATGRHGPAPRARHADTPPALDSWAEHLITALGTRGAGVAATPERRAWRLPTGGHARHTRPGGYEVGGPPLAARRVVGR</sequence>
<dbReference type="PANTHER" id="PTHR10788">
    <property type="entry name" value="TREHALOSE-6-PHOSPHATE SYNTHASE"/>
    <property type="match status" value="1"/>
</dbReference>
<dbReference type="GO" id="GO:0003825">
    <property type="term" value="F:alpha,alpha-trehalose-phosphate synthase (UDP-forming) activity"/>
    <property type="evidence" value="ECO:0007669"/>
    <property type="project" value="TreeGrafter"/>
</dbReference>
<reference evidence="2 3" key="1">
    <citation type="submission" date="2021-01" db="EMBL/GenBank/DDBJ databases">
        <title>Whole genome shotgun sequence of Catellatospora chokoriensis NBRC 107358.</title>
        <authorList>
            <person name="Komaki H."/>
            <person name="Tamura T."/>
        </authorList>
    </citation>
    <scope>NUCLEOTIDE SEQUENCE [LARGE SCALE GENOMIC DNA]</scope>
    <source>
        <strain evidence="2 3">NBRC 107358</strain>
    </source>
</reference>
<dbReference type="AlphaFoldDB" id="A0A8J3K570"/>
<dbReference type="Gene3D" id="3.40.50.2000">
    <property type="entry name" value="Glycogen Phosphorylase B"/>
    <property type="match status" value="2"/>
</dbReference>
<dbReference type="GO" id="GO:0005992">
    <property type="term" value="P:trehalose biosynthetic process"/>
    <property type="evidence" value="ECO:0007669"/>
    <property type="project" value="InterPro"/>
</dbReference>
<name>A0A8J3K570_9ACTN</name>
<dbReference type="InterPro" id="IPR001830">
    <property type="entry name" value="Glyco_trans_20"/>
</dbReference>
<dbReference type="Pfam" id="PF00982">
    <property type="entry name" value="Glyco_transf_20"/>
    <property type="match status" value="1"/>
</dbReference>
<accession>A0A8J3K570</accession>
<dbReference type="EMBL" id="BONG01000061">
    <property type="protein sequence ID" value="GIF93361.1"/>
    <property type="molecule type" value="Genomic_DNA"/>
</dbReference>
<keyword evidence="3" id="KW-1185">Reference proteome</keyword>
<dbReference type="Proteomes" id="UP000619293">
    <property type="component" value="Unassembled WGS sequence"/>
</dbReference>
<dbReference type="SUPFAM" id="SSF53756">
    <property type="entry name" value="UDP-Glycosyltransferase/glycogen phosphorylase"/>
    <property type="match status" value="1"/>
</dbReference>
<protein>
    <submittedName>
        <fullName evidence="2">Trehalose-6-phosphate synthase</fullName>
    </submittedName>
</protein>
<evidence type="ECO:0000313" key="3">
    <source>
        <dbReference type="Proteomes" id="UP000619293"/>
    </source>
</evidence>
<dbReference type="PANTHER" id="PTHR10788:SF106">
    <property type="entry name" value="BCDNA.GH08860"/>
    <property type="match status" value="1"/>
</dbReference>
<comment type="similarity">
    <text evidence="1">Belongs to the glycosyltransferase 20 family.</text>
</comment>
<gene>
    <name evidence="2" type="primary">otsA_3</name>
    <name evidence="2" type="ORF">Cch02nite_68050</name>
</gene>
<dbReference type="RefSeq" id="WP_191838779.1">
    <property type="nucleotide sequence ID" value="NZ_BAAALB010000056.1"/>
</dbReference>